<protein>
    <submittedName>
        <fullName evidence="1">Uncharacterized protein</fullName>
    </submittedName>
</protein>
<accession>A0A450W8Q9</accession>
<reference evidence="1" key="1">
    <citation type="submission" date="2019-02" db="EMBL/GenBank/DDBJ databases">
        <authorList>
            <person name="Gruber-Vodicka R. H."/>
            <person name="Seah K. B. B."/>
        </authorList>
    </citation>
    <scope>NUCLEOTIDE SEQUENCE</scope>
    <source>
        <strain evidence="1">BECK_S313</strain>
    </source>
</reference>
<organism evidence="1">
    <name type="scientific">Candidatus Kentrum sp. LPFa</name>
    <dbReference type="NCBI Taxonomy" id="2126335"/>
    <lineage>
        <taxon>Bacteria</taxon>
        <taxon>Pseudomonadati</taxon>
        <taxon>Pseudomonadota</taxon>
        <taxon>Gammaproteobacteria</taxon>
        <taxon>Candidatus Kentrum</taxon>
    </lineage>
</organism>
<proteinExistence type="predicted"/>
<name>A0A450W8Q9_9GAMM</name>
<evidence type="ECO:0000313" key="1">
    <source>
        <dbReference type="EMBL" id="VFK13405.1"/>
    </source>
</evidence>
<sequence length="89" mass="10182">MDSARTPRLSPVSLGARRIFWKIYFSDTFTKERKNSGKRGQREKQLHCPNQAIAAKPLLSTIESSFSAEPIGLLRPRSHWLMESLVTPR</sequence>
<gene>
    <name evidence="1" type="ORF">BECKLPF1236B_GA0070989_10478</name>
</gene>
<dbReference type="AlphaFoldDB" id="A0A450W8Q9"/>
<dbReference type="EMBL" id="CAADFK010000047">
    <property type="protein sequence ID" value="VFK13405.1"/>
    <property type="molecule type" value="Genomic_DNA"/>
</dbReference>